<dbReference type="Proteomes" id="UP000253919">
    <property type="component" value="Unassembled WGS sequence"/>
</dbReference>
<evidence type="ECO:0000259" key="1">
    <source>
        <dbReference type="Pfam" id="PF13682"/>
    </source>
</evidence>
<dbReference type="AlphaFoldDB" id="A0A369QND2"/>
<accession>A0A369QND2</accession>
<dbReference type="Gene3D" id="1.20.120.30">
    <property type="entry name" value="Aspartate receptor, ligand-binding domain"/>
    <property type="match status" value="1"/>
</dbReference>
<gene>
    <name evidence="2" type="ORF">AHMF7616_02982</name>
</gene>
<reference evidence="2 3" key="1">
    <citation type="submission" date="2018-04" db="EMBL/GenBank/DDBJ databases">
        <title>Adhaeribacter sp. HMF7616 genome sequencing and assembly.</title>
        <authorList>
            <person name="Kang H."/>
            <person name="Kang J."/>
            <person name="Cha I."/>
            <person name="Kim H."/>
            <person name="Joh K."/>
        </authorList>
    </citation>
    <scope>NUCLEOTIDE SEQUENCE [LARGE SCALE GENOMIC DNA]</scope>
    <source>
        <strain evidence="2 3">HMF7616</strain>
    </source>
</reference>
<dbReference type="RefSeq" id="WP_115373531.1">
    <property type="nucleotide sequence ID" value="NZ_QASA01000001.1"/>
</dbReference>
<proteinExistence type="predicted"/>
<evidence type="ECO:0000313" key="2">
    <source>
        <dbReference type="EMBL" id="RDC64369.1"/>
    </source>
</evidence>
<dbReference type="Pfam" id="PF13682">
    <property type="entry name" value="CZB"/>
    <property type="match status" value="1"/>
</dbReference>
<feature type="domain" description="Chemoreceptor zinc-binding" evidence="1">
    <location>
        <begin position="15"/>
        <end position="77"/>
    </location>
</feature>
<name>A0A369QND2_9BACT</name>
<evidence type="ECO:0000313" key="3">
    <source>
        <dbReference type="Proteomes" id="UP000253919"/>
    </source>
</evidence>
<comment type="caution">
    <text evidence="2">The sequence shown here is derived from an EMBL/GenBank/DDBJ whole genome shotgun (WGS) entry which is preliminary data.</text>
</comment>
<organism evidence="2 3">
    <name type="scientific">Adhaeribacter pallidiroseus</name>
    <dbReference type="NCBI Taxonomy" id="2072847"/>
    <lineage>
        <taxon>Bacteria</taxon>
        <taxon>Pseudomonadati</taxon>
        <taxon>Bacteroidota</taxon>
        <taxon>Cytophagia</taxon>
        <taxon>Cytophagales</taxon>
        <taxon>Hymenobacteraceae</taxon>
        <taxon>Adhaeribacter</taxon>
    </lineage>
</organism>
<sequence length="118" mass="13586">MEFLNHQLKLAVTKHFLFKSKVKSFVYGVDTPLEPILDHRQCNFGIWIKDFGFPLYGHIPAMQELGKVHEEIHDYATYLVNLKKANKDEEAITGLVGLEERADHIIRLLQVIQAKLTA</sequence>
<protein>
    <recommendedName>
        <fullName evidence="1">Chemoreceptor zinc-binding domain-containing protein</fullName>
    </recommendedName>
</protein>
<dbReference type="InterPro" id="IPR025991">
    <property type="entry name" value="Chemoreceptor_zinc-bind_dom"/>
</dbReference>
<dbReference type="OrthoDB" id="882529at2"/>
<keyword evidence="3" id="KW-1185">Reference proteome</keyword>
<dbReference type="EMBL" id="QASA01000001">
    <property type="protein sequence ID" value="RDC64369.1"/>
    <property type="molecule type" value="Genomic_DNA"/>
</dbReference>